<dbReference type="EMBL" id="JAUYZK010000009">
    <property type="protein sequence ID" value="MDP2539387.1"/>
    <property type="molecule type" value="Genomic_DNA"/>
</dbReference>
<dbReference type="RefSeq" id="WP_305517307.1">
    <property type="nucleotide sequence ID" value="NZ_JAUPEV010000009.1"/>
</dbReference>
<organism evidence="2 3">
    <name type="scientific">Helicobacter cappadocius</name>
    <dbReference type="NCBI Taxonomy" id="3063998"/>
    <lineage>
        <taxon>Bacteria</taxon>
        <taxon>Pseudomonadati</taxon>
        <taxon>Campylobacterota</taxon>
        <taxon>Epsilonproteobacteria</taxon>
        <taxon>Campylobacterales</taxon>
        <taxon>Helicobacteraceae</taxon>
        <taxon>Helicobacter</taxon>
    </lineage>
</organism>
<evidence type="ECO:0000313" key="2">
    <source>
        <dbReference type="EMBL" id="MDP2539387.1"/>
    </source>
</evidence>
<dbReference type="Proteomes" id="UP001240777">
    <property type="component" value="Unassembled WGS sequence"/>
</dbReference>
<gene>
    <name evidence="1" type="ORF">Q5I04_06010</name>
    <name evidence="2" type="ORF">Q5I06_06335</name>
</gene>
<dbReference type="EMBL" id="JAUPEV010000009">
    <property type="protein sequence ID" value="MDO7253460.1"/>
    <property type="molecule type" value="Genomic_DNA"/>
</dbReference>
<name>A0AA90PJG5_9HELI</name>
<reference evidence="1 3" key="3">
    <citation type="journal article" date="2024" name="Syst. Appl. Microbiol.">
        <title>Helicobacter cappadocius sp. nov., from lizards: The first psychrotrophic Helicobacter species.</title>
        <authorList>
            <person name="Aydin F."/>
            <person name="Tarhane S."/>
            <person name="Karakaya E."/>
            <person name="Abay S."/>
            <person name="Kayman T."/>
            <person name="Guran O."/>
            <person name="Bozkurt E."/>
            <person name="Uzum N."/>
            <person name="Avci A."/>
            <person name="Olgun K."/>
            <person name="Jablonski D."/>
            <person name="Guran C."/>
            <person name="Burcin Saticioglu I."/>
        </authorList>
    </citation>
    <scope>NUCLEOTIDE SEQUENCE [LARGE SCALE GENOMIC DNA]</scope>
    <source>
        <strain evidence="1">Faydin-H75</strain>
        <strain evidence="3">faydin-H76</strain>
    </source>
</reference>
<dbReference type="Proteomes" id="UP001177258">
    <property type="component" value="Unassembled WGS sequence"/>
</dbReference>
<accession>A0AA90PJG5</accession>
<reference evidence="2 4" key="1">
    <citation type="submission" date="2023-07" db="EMBL/GenBank/DDBJ databases">
        <title>Unpublished Manusciprt.</title>
        <authorList>
            <person name="Aydin F."/>
            <person name="Tarhane S."/>
            <person name="Saticioglu I.B."/>
            <person name="Karakaya E."/>
            <person name="Abay S."/>
            <person name="Guran O."/>
            <person name="Bozkurt E."/>
            <person name="Uzum N."/>
            <person name="Olgun K."/>
            <person name="Jablonski D."/>
        </authorList>
    </citation>
    <scope>NUCLEOTIDE SEQUENCE</scope>
    <source>
        <strain evidence="4">faydin-H75</strain>
        <strain evidence="2">Faydin-H76</strain>
    </source>
</reference>
<evidence type="ECO:0000313" key="3">
    <source>
        <dbReference type="Proteomes" id="UP001177258"/>
    </source>
</evidence>
<evidence type="ECO:0000313" key="4">
    <source>
        <dbReference type="Proteomes" id="UP001240777"/>
    </source>
</evidence>
<proteinExistence type="predicted"/>
<reference evidence="1" key="2">
    <citation type="submission" date="2023-07" db="EMBL/GenBank/DDBJ databases">
        <authorList>
            <person name="Aydin F."/>
            <person name="Tarhane S."/>
            <person name="Saticioglu I.B."/>
            <person name="Karakaya E."/>
            <person name="Abay S."/>
            <person name="Guran O."/>
            <person name="Bozkurt E."/>
            <person name="Uzum N."/>
            <person name="Olgun K."/>
            <person name="Jablonski D."/>
        </authorList>
    </citation>
    <scope>NUCLEOTIDE SEQUENCE</scope>
    <source>
        <strain evidence="1">Faydin-H75</strain>
    </source>
</reference>
<evidence type="ECO:0000313" key="1">
    <source>
        <dbReference type="EMBL" id="MDO7253460.1"/>
    </source>
</evidence>
<dbReference type="AlphaFoldDB" id="A0AA90PJG5"/>
<protein>
    <submittedName>
        <fullName evidence="2">Uncharacterized protein</fullName>
    </submittedName>
</protein>
<keyword evidence="4" id="KW-1185">Reference proteome</keyword>
<sequence length="107" mass="12692">MKITANEAEKNQPFLAITGKIKTYEDFLEFKNVIDSTLEKFKNKSNSELFLFFIDTYPINSYAIGYLMKLKENDKVNVQIYTNNMKTLNLFQYLELDKKFQIIIKQN</sequence>
<comment type="caution">
    <text evidence="2">The sequence shown here is derived from an EMBL/GenBank/DDBJ whole genome shotgun (WGS) entry which is preliminary data.</text>
</comment>